<keyword evidence="2" id="KW-1185">Reference proteome</keyword>
<proteinExistence type="predicted"/>
<protein>
    <submittedName>
        <fullName evidence="1">Uncharacterized protein</fullName>
    </submittedName>
</protein>
<comment type="caution">
    <text evidence="1">The sequence shown here is derived from an EMBL/GenBank/DDBJ whole genome shotgun (WGS) entry which is preliminary data.</text>
</comment>
<gene>
    <name evidence="1" type="ORF">BV25DRAFT_1856370</name>
</gene>
<sequence length="765" mass="84546">MPPPTAADAWLNSRRFGIVVDAGSSGSRLQIYSWRDPRVVRQEHGEQVKHLLPRVEKGTLNDDDWVTKVEPGISSFAESPEGITSYLAPLLEHARSHIPPSLHAETPLFLLATAGMRLLTPEQQATVLETTCHFLRFHSYFRIDGPSALGPCGSSVRIITGEEEGLFGWIAVNYLMDGFGPSNADRTTYGFLDMGGASTQIAFEPGPEERKKAQNLVDVRLRLMSGEEISHQVFVTTWLGYGTNQARERYVGQAINEYEATRQTISGTASDHEVIEDPCLPKDLRLTETPLHTGPSTSHTRKPHTLLGTGSFTQCLEQTSPLLNKAAPCPDVPCLFNGVYVPPIDFSVSRFIGVSEYWYSSEHVFGLGGAYNFVDYERAAQNFCGKDWAEILRMHEDAKRRERLGGDGEMEEGGKVIGLDKWGDKVEISRLEMQCFKAAWIINVLHDGLGMPRIVDAGGNATASGEAVKSQADQKGLGRPTFQSMDSVGDIAISWTLGKMVLEASKEVPPLFKNDPPLVDPLEGITEGENSPYHPIRPAFHLNLDDIDDKISAHLPPSFTRHSLGFPFVGLIFSLLVLLTFLLMTCRLRRYIRSCVRRFTRSVTKRDQDLFALSLEEGKSDGRPSSPFSTRPPSTPTTRRFFRNMRRLTSFWRPRPPSLQTSPHKTFLRHIPSSPARMSPLRSSAFPTSLHPLDASISSLGSTSTATSPTVGSYDDNMFLKSTGEAGEASSLSIYSRSRNSSTISLSVLVPRQPISRTSSASYLP</sequence>
<evidence type="ECO:0000313" key="2">
    <source>
        <dbReference type="Proteomes" id="UP000814140"/>
    </source>
</evidence>
<evidence type="ECO:0000313" key="1">
    <source>
        <dbReference type="EMBL" id="KAI0062375.1"/>
    </source>
</evidence>
<reference evidence="1" key="1">
    <citation type="submission" date="2021-03" db="EMBL/GenBank/DDBJ databases">
        <authorList>
            <consortium name="DOE Joint Genome Institute"/>
            <person name="Ahrendt S."/>
            <person name="Looney B.P."/>
            <person name="Miyauchi S."/>
            <person name="Morin E."/>
            <person name="Drula E."/>
            <person name="Courty P.E."/>
            <person name="Chicoki N."/>
            <person name="Fauchery L."/>
            <person name="Kohler A."/>
            <person name="Kuo A."/>
            <person name="Labutti K."/>
            <person name="Pangilinan J."/>
            <person name="Lipzen A."/>
            <person name="Riley R."/>
            <person name="Andreopoulos W."/>
            <person name="He G."/>
            <person name="Johnson J."/>
            <person name="Barry K.W."/>
            <person name="Grigoriev I.V."/>
            <person name="Nagy L."/>
            <person name="Hibbett D."/>
            <person name="Henrissat B."/>
            <person name="Matheny P.B."/>
            <person name="Labbe J."/>
            <person name="Martin F."/>
        </authorList>
    </citation>
    <scope>NUCLEOTIDE SEQUENCE</scope>
    <source>
        <strain evidence="1">HHB10654</strain>
    </source>
</reference>
<name>A0ACB8T0Z5_9AGAM</name>
<reference evidence="1" key="2">
    <citation type="journal article" date="2022" name="New Phytol.">
        <title>Evolutionary transition to the ectomycorrhizal habit in the genomes of a hyperdiverse lineage of mushroom-forming fungi.</title>
        <authorList>
            <person name="Looney B."/>
            <person name="Miyauchi S."/>
            <person name="Morin E."/>
            <person name="Drula E."/>
            <person name="Courty P.E."/>
            <person name="Kohler A."/>
            <person name="Kuo A."/>
            <person name="LaButti K."/>
            <person name="Pangilinan J."/>
            <person name="Lipzen A."/>
            <person name="Riley R."/>
            <person name="Andreopoulos W."/>
            <person name="He G."/>
            <person name="Johnson J."/>
            <person name="Nolan M."/>
            <person name="Tritt A."/>
            <person name="Barry K.W."/>
            <person name="Grigoriev I.V."/>
            <person name="Nagy L.G."/>
            <person name="Hibbett D."/>
            <person name="Henrissat B."/>
            <person name="Matheny P.B."/>
            <person name="Labbe J."/>
            <person name="Martin F.M."/>
        </authorList>
    </citation>
    <scope>NUCLEOTIDE SEQUENCE</scope>
    <source>
        <strain evidence="1">HHB10654</strain>
    </source>
</reference>
<accession>A0ACB8T0Z5</accession>
<organism evidence="1 2">
    <name type="scientific">Artomyces pyxidatus</name>
    <dbReference type="NCBI Taxonomy" id="48021"/>
    <lineage>
        <taxon>Eukaryota</taxon>
        <taxon>Fungi</taxon>
        <taxon>Dikarya</taxon>
        <taxon>Basidiomycota</taxon>
        <taxon>Agaricomycotina</taxon>
        <taxon>Agaricomycetes</taxon>
        <taxon>Russulales</taxon>
        <taxon>Auriscalpiaceae</taxon>
        <taxon>Artomyces</taxon>
    </lineage>
</organism>
<dbReference type="Proteomes" id="UP000814140">
    <property type="component" value="Unassembled WGS sequence"/>
</dbReference>
<dbReference type="EMBL" id="MU277208">
    <property type="protein sequence ID" value="KAI0062375.1"/>
    <property type="molecule type" value="Genomic_DNA"/>
</dbReference>